<dbReference type="Pfam" id="PF19382">
    <property type="entry name" value="DUF5957"/>
    <property type="match status" value="1"/>
</dbReference>
<dbReference type="RefSeq" id="WP_344536598.1">
    <property type="nucleotide sequence ID" value="NZ_BAAATD010000001.1"/>
</dbReference>
<feature type="transmembrane region" description="Helical" evidence="1">
    <location>
        <begin position="44"/>
        <end position="61"/>
    </location>
</feature>
<dbReference type="InterPro" id="IPR046001">
    <property type="entry name" value="DUF5957"/>
</dbReference>
<keyword evidence="1" id="KW-0812">Transmembrane</keyword>
<proteinExistence type="predicted"/>
<comment type="caution">
    <text evidence="2">The sequence shown here is derived from an EMBL/GenBank/DDBJ whole genome shotgun (WGS) entry which is preliminary data.</text>
</comment>
<sequence>MRTVAAVLLGLIAGLFAGFALEVLIGAAGHFLLDSPDWLKVVAVLPPLLAAAGAVAGPFVDRRQARDPADRRA</sequence>
<evidence type="ECO:0000313" key="3">
    <source>
        <dbReference type="Proteomes" id="UP001501509"/>
    </source>
</evidence>
<protein>
    <submittedName>
        <fullName evidence="2">Uncharacterized protein</fullName>
    </submittedName>
</protein>
<gene>
    <name evidence="2" type="ORF">GCM10010411_01090</name>
</gene>
<organism evidence="2 3">
    <name type="scientific">Actinomadura fulvescens</name>
    <dbReference type="NCBI Taxonomy" id="46160"/>
    <lineage>
        <taxon>Bacteria</taxon>
        <taxon>Bacillati</taxon>
        <taxon>Actinomycetota</taxon>
        <taxon>Actinomycetes</taxon>
        <taxon>Streptosporangiales</taxon>
        <taxon>Thermomonosporaceae</taxon>
        <taxon>Actinomadura</taxon>
    </lineage>
</organism>
<name>A0ABP6BQ19_9ACTN</name>
<dbReference type="EMBL" id="BAAATD010000001">
    <property type="protein sequence ID" value="GAA2573221.1"/>
    <property type="molecule type" value="Genomic_DNA"/>
</dbReference>
<evidence type="ECO:0000313" key="2">
    <source>
        <dbReference type="EMBL" id="GAA2573221.1"/>
    </source>
</evidence>
<accession>A0ABP6BQ19</accession>
<keyword evidence="3" id="KW-1185">Reference proteome</keyword>
<keyword evidence="1" id="KW-0472">Membrane</keyword>
<reference evidence="3" key="1">
    <citation type="journal article" date="2019" name="Int. J. Syst. Evol. Microbiol.">
        <title>The Global Catalogue of Microorganisms (GCM) 10K type strain sequencing project: providing services to taxonomists for standard genome sequencing and annotation.</title>
        <authorList>
            <consortium name="The Broad Institute Genomics Platform"/>
            <consortium name="The Broad Institute Genome Sequencing Center for Infectious Disease"/>
            <person name="Wu L."/>
            <person name="Ma J."/>
        </authorList>
    </citation>
    <scope>NUCLEOTIDE SEQUENCE [LARGE SCALE GENOMIC DNA]</scope>
    <source>
        <strain evidence="3">JCM 6833</strain>
    </source>
</reference>
<keyword evidence="1" id="KW-1133">Transmembrane helix</keyword>
<dbReference type="Proteomes" id="UP001501509">
    <property type="component" value="Unassembled WGS sequence"/>
</dbReference>
<evidence type="ECO:0000256" key="1">
    <source>
        <dbReference type="SAM" id="Phobius"/>
    </source>
</evidence>